<feature type="non-terminal residue" evidence="3">
    <location>
        <position position="1"/>
    </location>
</feature>
<keyword evidence="1" id="KW-0511">Multifunctional enzyme</keyword>
<proteinExistence type="predicted"/>
<dbReference type="InterPro" id="IPR041588">
    <property type="entry name" value="Integrase_H2C2"/>
</dbReference>
<dbReference type="Pfam" id="PF17921">
    <property type="entry name" value="Integrase_H2C2"/>
    <property type="match status" value="1"/>
</dbReference>
<dbReference type="InterPro" id="IPR043128">
    <property type="entry name" value="Rev_trsase/Diguanyl_cyclase"/>
</dbReference>
<dbReference type="GO" id="GO:0003824">
    <property type="term" value="F:catalytic activity"/>
    <property type="evidence" value="ECO:0007669"/>
    <property type="project" value="UniProtKB-KW"/>
</dbReference>
<organism evidence="3 4">
    <name type="scientific">Brachionus calyciflorus</name>
    <dbReference type="NCBI Taxonomy" id="104777"/>
    <lineage>
        <taxon>Eukaryota</taxon>
        <taxon>Metazoa</taxon>
        <taxon>Spiralia</taxon>
        <taxon>Gnathifera</taxon>
        <taxon>Rotifera</taxon>
        <taxon>Eurotatoria</taxon>
        <taxon>Monogononta</taxon>
        <taxon>Pseudotrocha</taxon>
        <taxon>Ploima</taxon>
        <taxon>Brachionidae</taxon>
        <taxon>Brachionus</taxon>
    </lineage>
</organism>
<dbReference type="PANTHER" id="PTHR37984:SF5">
    <property type="entry name" value="PROTEIN NYNRIN-LIKE"/>
    <property type="match status" value="1"/>
</dbReference>
<comment type="caution">
    <text evidence="3">The sequence shown here is derived from an EMBL/GenBank/DDBJ whole genome shotgun (WGS) entry which is preliminary data.</text>
</comment>
<dbReference type="CDD" id="cd01647">
    <property type="entry name" value="RT_LTR"/>
    <property type="match status" value="1"/>
</dbReference>
<dbReference type="Proteomes" id="UP000663879">
    <property type="component" value="Unassembled WGS sequence"/>
</dbReference>
<gene>
    <name evidence="3" type="ORF">OXX778_LOCUS22899</name>
</gene>
<dbReference type="InterPro" id="IPR050951">
    <property type="entry name" value="Retrovirus_Pol_polyprotein"/>
</dbReference>
<dbReference type="InterPro" id="IPR000477">
    <property type="entry name" value="RT_dom"/>
</dbReference>
<dbReference type="Gene3D" id="3.10.20.370">
    <property type="match status" value="1"/>
</dbReference>
<dbReference type="CDD" id="cd09274">
    <property type="entry name" value="RNase_HI_RT_Ty3"/>
    <property type="match status" value="1"/>
</dbReference>
<evidence type="ECO:0000313" key="4">
    <source>
        <dbReference type="Proteomes" id="UP000663879"/>
    </source>
</evidence>
<dbReference type="InterPro" id="IPR043502">
    <property type="entry name" value="DNA/RNA_pol_sf"/>
</dbReference>
<dbReference type="InterPro" id="IPR041577">
    <property type="entry name" value="RT_RNaseH_2"/>
</dbReference>
<dbReference type="PROSITE" id="PS50878">
    <property type="entry name" value="RT_POL"/>
    <property type="match status" value="1"/>
</dbReference>
<dbReference type="Pfam" id="PF17919">
    <property type="entry name" value="RT_RNaseH_2"/>
    <property type="match status" value="1"/>
</dbReference>
<dbReference type="Gene3D" id="3.30.70.270">
    <property type="match status" value="1"/>
</dbReference>
<dbReference type="OrthoDB" id="6932368at2759"/>
<name>A0A814S6L8_9BILA</name>
<keyword evidence="4" id="KW-1185">Reference proteome</keyword>
<protein>
    <recommendedName>
        <fullName evidence="2">Reverse transcriptase domain-containing protein</fullName>
    </recommendedName>
</protein>
<dbReference type="FunFam" id="1.10.340.70:FF:000001">
    <property type="entry name" value="Retrovirus-related Pol polyprotein from transposon gypsy-like Protein"/>
    <property type="match status" value="1"/>
</dbReference>
<dbReference type="Pfam" id="PF00078">
    <property type="entry name" value="RVT_1"/>
    <property type="match status" value="1"/>
</dbReference>
<dbReference type="SUPFAM" id="SSF56672">
    <property type="entry name" value="DNA/RNA polymerases"/>
    <property type="match status" value="1"/>
</dbReference>
<evidence type="ECO:0000259" key="2">
    <source>
        <dbReference type="PROSITE" id="PS50878"/>
    </source>
</evidence>
<dbReference type="AlphaFoldDB" id="A0A814S6L8"/>
<dbReference type="PANTHER" id="PTHR37984">
    <property type="entry name" value="PROTEIN CBG26694"/>
    <property type="match status" value="1"/>
</dbReference>
<evidence type="ECO:0000313" key="3">
    <source>
        <dbReference type="EMBL" id="CAF1141079.1"/>
    </source>
</evidence>
<evidence type="ECO:0000256" key="1">
    <source>
        <dbReference type="ARBA" id="ARBA00023268"/>
    </source>
</evidence>
<reference evidence="3" key="1">
    <citation type="submission" date="2021-02" db="EMBL/GenBank/DDBJ databases">
        <authorList>
            <person name="Nowell W R."/>
        </authorList>
    </citation>
    <scope>NUCLEOTIDE SEQUENCE</scope>
    <source>
        <strain evidence="3">Ploen Becks lab</strain>
    </source>
</reference>
<feature type="non-terminal residue" evidence="3">
    <location>
        <position position="428"/>
    </location>
</feature>
<dbReference type="Gene3D" id="1.10.340.70">
    <property type="match status" value="1"/>
</dbReference>
<dbReference type="Gene3D" id="3.10.10.10">
    <property type="entry name" value="HIV Type 1 Reverse Transcriptase, subunit A, domain 1"/>
    <property type="match status" value="1"/>
</dbReference>
<dbReference type="EMBL" id="CAJNOC010010559">
    <property type="protein sequence ID" value="CAF1141079.1"/>
    <property type="molecule type" value="Genomic_DNA"/>
</dbReference>
<sequence>VFTKIDLKSAYHQIAVHEESVEVTAYICEFEIFEYLFMSMGIKTAPAKFQKFMEKIFGKFIRMKMLGVFLDDSFIFTNTVKYGLKTHIDTVMDVIQTLNQNSLEKSMDKSVPLADLILTLPNFEHMMVLTTDACEYGYGAVLEQIIDGESRPIAYFSKNYTAAQKKYSTSEKELLAVVMLERWLLRLALYQFNILCKPGKDNVVADMLSRLPDVNCEETEEKDYLDNLVAPIMECENSEKTNVEENKTVRNNTSELMVLNANEQEQNKDEDIKWIKDLIKIHGDKKPIILIFENVNRRILFKQYDNLCLNNDILYRNSEDRNGHKLNQIVLPKNLVKKVVNQIHSTVFNGHLGKTKTSNKITDRFYRPLLKDEKKECIKHCEICQKTKNTQPKRLAEMLYFTPCRPNQIITTDLTGPFTKTERGNSDI</sequence>
<feature type="domain" description="Reverse transcriptase" evidence="2">
    <location>
        <begin position="1"/>
        <end position="128"/>
    </location>
</feature>
<accession>A0A814S6L8</accession>